<dbReference type="Pfam" id="PF01978">
    <property type="entry name" value="TrmB"/>
    <property type="match status" value="1"/>
</dbReference>
<dbReference type="InterPro" id="IPR051797">
    <property type="entry name" value="TrmB-like"/>
</dbReference>
<evidence type="ECO:0000259" key="1">
    <source>
        <dbReference type="Pfam" id="PF01978"/>
    </source>
</evidence>
<accession>A0A938BTW2</accession>
<dbReference type="Gene3D" id="1.10.10.10">
    <property type="entry name" value="Winged helix-like DNA-binding domain superfamily/Winged helix DNA-binding domain"/>
    <property type="match status" value="1"/>
</dbReference>
<dbReference type="AlphaFoldDB" id="A0A938BTW2"/>
<gene>
    <name evidence="2" type="ORF">FJY68_10850</name>
</gene>
<feature type="domain" description="Transcription regulator TrmB N-terminal" evidence="1">
    <location>
        <begin position="12"/>
        <end position="78"/>
    </location>
</feature>
<reference evidence="2" key="1">
    <citation type="submission" date="2019-03" db="EMBL/GenBank/DDBJ databases">
        <title>Lake Tanganyika Metagenome-Assembled Genomes (MAGs).</title>
        <authorList>
            <person name="Tran P."/>
        </authorList>
    </citation>
    <scope>NUCLEOTIDE SEQUENCE</scope>
    <source>
        <strain evidence="2">K_DeepCast_150m_m2_040</strain>
    </source>
</reference>
<dbReference type="Proteomes" id="UP000779900">
    <property type="component" value="Unassembled WGS sequence"/>
</dbReference>
<dbReference type="SUPFAM" id="SSF46785">
    <property type="entry name" value="Winged helix' DNA-binding domain"/>
    <property type="match status" value="1"/>
</dbReference>
<protein>
    <recommendedName>
        <fullName evidence="1">Transcription regulator TrmB N-terminal domain-containing protein</fullName>
    </recommendedName>
</protein>
<evidence type="ECO:0000313" key="2">
    <source>
        <dbReference type="EMBL" id="MBM3332324.1"/>
    </source>
</evidence>
<sequence>MYYCVVDSLELLRALGLSTYEAEVYRALIKVDKAKVQDLARVVAVPRPQIYVALGALLDKGLCREIRGKVNFYAAVAPGTAFRGALRQEEELLKAKADGVRALDQEHHRLEPDSVPTSFVQVLRGRQIRHSIDELAAATTRELSVSLKYAKEQTPQSIAGAVKAERAMLERGIRVRCLYEQAALQYLEVRQALKQLTDKGEEARVIRTVPMDLMVFDHRAALFSLAEEKGGVTVFVFAHPSLVESMRLSFDNLWQQGRDVTKEMSNVA</sequence>
<dbReference type="InterPro" id="IPR036388">
    <property type="entry name" value="WH-like_DNA-bd_sf"/>
</dbReference>
<dbReference type="PANTHER" id="PTHR34293">
    <property type="entry name" value="HTH-TYPE TRANSCRIPTIONAL REGULATOR TRMBL2"/>
    <property type="match status" value="1"/>
</dbReference>
<name>A0A938BTW2_UNCW3</name>
<dbReference type="EMBL" id="VGIR01000076">
    <property type="protein sequence ID" value="MBM3332324.1"/>
    <property type="molecule type" value="Genomic_DNA"/>
</dbReference>
<dbReference type="InterPro" id="IPR036390">
    <property type="entry name" value="WH_DNA-bd_sf"/>
</dbReference>
<dbReference type="PANTHER" id="PTHR34293:SF1">
    <property type="entry name" value="HTH-TYPE TRANSCRIPTIONAL REGULATOR TRMBL2"/>
    <property type="match status" value="1"/>
</dbReference>
<proteinExistence type="predicted"/>
<dbReference type="InterPro" id="IPR002831">
    <property type="entry name" value="Tscrpt_reg_TrmB_N"/>
</dbReference>
<organism evidence="2 3">
    <name type="scientific">candidate division WOR-3 bacterium</name>
    <dbReference type="NCBI Taxonomy" id="2052148"/>
    <lineage>
        <taxon>Bacteria</taxon>
        <taxon>Bacteria division WOR-3</taxon>
    </lineage>
</organism>
<evidence type="ECO:0000313" key="3">
    <source>
        <dbReference type="Proteomes" id="UP000779900"/>
    </source>
</evidence>
<comment type="caution">
    <text evidence="2">The sequence shown here is derived from an EMBL/GenBank/DDBJ whole genome shotgun (WGS) entry which is preliminary data.</text>
</comment>